<dbReference type="GO" id="GO:0071949">
    <property type="term" value="F:FAD binding"/>
    <property type="evidence" value="ECO:0007669"/>
    <property type="project" value="TreeGrafter"/>
</dbReference>
<dbReference type="PROSITE" id="PS00394">
    <property type="entry name" value="DNA_PHOTOLYASES_1_1"/>
    <property type="match status" value="1"/>
</dbReference>
<evidence type="ECO:0000256" key="3">
    <source>
        <dbReference type="ARBA" id="ARBA00022827"/>
    </source>
</evidence>
<dbReference type="InterPro" id="IPR006050">
    <property type="entry name" value="DNA_photolyase_N"/>
</dbReference>
<sequence length="428" mass="50304">MNMINIVWLRRDLRLTDNTALQQALKRADKTAVLFIFDTNILDELDKNDARVTFIHQQLTKLDKELREMNSGLLVKTGEPLQIWQELVNEFEIGEVHFNRDYEPYATERDDKVKRLLQKNNISVFSHKDQVIFEPHEVLKADGTPYTVFTPYKNKWLEHFEAQQLKVEEKLKTDAFAAIDSSLPTLEEIGFQKSAIAVKDYDLSVVANYSKTRNFPAVHGTSNLSVHLRFGTVSIRKIVQQVYNQSPDFLSELVWREFFMQILFHFPRVVNENFRAKYNGIEWRNNQKEFERWCNGQTGYPIVDAGMRELNKTGYMHNRVRMITASFLCKHLLIDWRWGEAYFAKKLLDFELSSNNGNWQWAAGTGCDAAPYFRVFNPTEQVKKFDKEMLYIKKWVPEFQDLTYPAPMVDHKMARNRALETYKRGIAD</sequence>
<keyword evidence="9" id="KW-0456">Lyase</keyword>
<dbReference type="InterPro" id="IPR014729">
    <property type="entry name" value="Rossmann-like_a/b/a_fold"/>
</dbReference>
<dbReference type="InterPro" id="IPR005101">
    <property type="entry name" value="Cryptochr/Photolyase_FAD-bd"/>
</dbReference>
<feature type="domain" description="Photolyase/cryptochrome alpha/beta" evidence="8">
    <location>
        <begin position="3"/>
        <end position="132"/>
    </location>
</feature>
<feature type="site" description="Electron transfer via tryptophanyl radical" evidence="6">
    <location>
        <position position="283"/>
    </location>
</feature>
<dbReference type="Pfam" id="PF00875">
    <property type="entry name" value="DNA_photolyase"/>
    <property type="match status" value="1"/>
</dbReference>
<dbReference type="InterPro" id="IPR018394">
    <property type="entry name" value="DNA_photolyase_1_CS_C"/>
</dbReference>
<dbReference type="AlphaFoldDB" id="A0A0D8JC97"/>
<dbReference type="GO" id="GO:0006950">
    <property type="term" value="P:response to stress"/>
    <property type="evidence" value="ECO:0007669"/>
    <property type="project" value="UniProtKB-ARBA"/>
</dbReference>
<dbReference type="STRING" id="1544798.LH29_14405"/>
<dbReference type="InterPro" id="IPR036134">
    <property type="entry name" value="Crypto/Photolyase_FAD-like_sf"/>
</dbReference>
<dbReference type="PANTHER" id="PTHR11455">
    <property type="entry name" value="CRYPTOCHROME"/>
    <property type="match status" value="1"/>
</dbReference>
<organism evidence="9 10">
    <name type="scientific">Draconibacterium sediminis</name>
    <dbReference type="NCBI Taxonomy" id="1544798"/>
    <lineage>
        <taxon>Bacteria</taxon>
        <taxon>Pseudomonadati</taxon>
        <taxon>Bacteroidota</taxon>
        <taxon>Bacteroidia</taxon>
        <taxon>Marinilabiliales</taxon>
        <taxon>Prolixibacteraceae</taxon>
        <taxon>Draconibacterium</taxon>
    </lineage>
</organism>
<dbReference type="Gene3D" id="1.25.40.80">
    <property type="match status" value="1"/>
</dbReference>
<evidence type="ECO:0000256" key="5">
    <source>
        <dbReference type="PIRSR" id="PIRSR602081-1"/>
    </source>
</evidence>
<feature type="site" description="Electron transfer via tryptophanyl radical" evidence="6">
    <location>
        <position position="336"/>
    </location>
</feature>
<dbReference type="PANTHER" id="PTHR11455:SF9">
    <property type="entry name" value="CRYPTOCHROME CIRCADIAN CLOCK 5 ISOFORM X1"/>
    <property type="match status" value="1"/>
</dbReference>
<keyword evidence="3 5" id="KW-0274">FAD</keyword>
<feature type="binding site" evidence="5">
    <location>
        <begin position="221"/>
        <end position="225"/>
    </location>
    <ligand>
        <name>FAD</name>
        <dbReference type="ChEBI" id="CHEBI:57692"/>
    </ligand>
</feature>
<protein>
    <submittedName>
        <fullName evidence="9">Deoxyribodipyrimidine photolyase</fullName>
    </submittedName>
</protein>
<evidence type="ECO:0000256" key="4">
    <source>
        <dbReference type="ARBA" id="ARBA00022991"/>
    </source>
</evidence>
<dbReference type="Proteomes" id="UP000032544">
    <property type="component" value="Unassembled WGS sequence"/>
</dbReference>
<evidence type="ECO:0000313" key="9">
    <source>
        <dbReference type="EMBL" id="KJF43418.1"/>
    </source>
</evidence>
<dbReference type="GO" id="GO:0003677">
    <property type="term" value="F:DNA binding"/>
    <property type="evidence" value="ECO:0007669"/>
    <property type="project" value="TreeGrafter"/>
</dbReference>
<dbReference type="GO" id="GO:0003904">
    <property type="term" value="F:deoxyribodipyrimidine photo-lyase activity"/>
    <property type="evidence" value="ECO:0007669"/>
    <property type="project" value="TreeGrafter"/>
</dbReference>
<dbReference type="OrthoDB" id="9772484at2"/>
<evidence type="ECO:0000256" key="6">
    <source>
        <dbReference type="PIRSR" id="PIRSR602081-2"/>
    </source>
</evidence>
<dbReference type="PROSITE" id="PS51645">
    <property type="entry name" value="PHR_CRY_ALPHA_BETA"/>
    <property type="match status" value="1"/>
</dbReference>
<evidence type="ECO:0000256" key="7">
    <source>
        <dbReference type="RuleBase" id="RU004182"/>
    </source>
</evidence>
<name>A0A0D8JC97_9BACT</name>
<dbReference type="Gene3D" id="3.40.50.620">
    <property type="entry name" value="HUPs"/>
    <property type="match status" value="1"/>
</dbReference>
<dbReference type="InterPro" id="IPR036155">
    <property type="entry name" value="Crypto/Photolyase_N_sf"/>
</dbReference>
<dbReference type="SUPFAM" id="SSF48173">
    <property type="entry name" value="Cryptochrome/photolyase FAD-binding domain"/>
    <property type="match status" value="1"/>
</dbReference>
<gene>
    <name evidence="9" type="ORF">LH29_14405</name>
</gene>
<evidence type="ECO:0000256" key="1">
    <source>
        <dbReference type="ARBA" id="ARBA00001932"/>
    </source>
</evidence>
<dbReference type="InterPro" id="IPR002081">
    <property type="entry name" value="Cryptochrome/DNA_photolyase_1"/>
</dbReference>
<dbReference type="GO" id="GO:0009416">
    <property type="term" value="P:response to light stimulus"/>
    <property type="evidence" value="ECO:0007669"/>
    <property type="project" value="TreeGrafter"/>
</dbReference>
<keyword evidence="10" id="KW-1185">Reference proteome</keyword>
<dbReference type="PRINTS" id="PR00147">
    <property type="entry name" value="DNAPHOTLYASE"/>
</dbReference>
<feature type="binding site" evidence="5">
    <location>
        <position position="249"/>
    </location>
    <ligand>
        <name>FAD</name>
        <dbReference type="ChEBI" id="CHEBI:57692"/>
    </ligand>
</feature>
<keyword evidence="4 7" id="KW-0157">Chromophore</keyword>
<feature type="site" description="Electron transfer via tryptophanyl radical" evidence="6">
    <location>
        <position position="359"/>
    </location>
</feature>
<dbReference type="Pfam" id="PF03441">
    <property type="entry name" value="FAD_binding_7"/>
    <property type="match status" value="1"/>
</dbReference>
<dbReference type="PATRIC" id="fig|1544798.3.peg.3044"/>
<comment type="cofactor">
    <cofactor evidence="1">
        <name>(6R)-5,10-methylene-5,6,7,8-tetrahydrofolate</name>
        <dbReference type="ChEBI" id="CHEBI:15636"/>
    </cofactor>
</comment>
<dbReference type="EMBL" id="JRHC01000003">
    <property type="protein sequence ID" value="KJF43418.1"/>
    <property type="molecule type" value="Genomic_DNA"/>
</dbReference>
<comment type="similarity">
    <text evidence="7">Belongs to the DNA photolyase family.</text>
</comment>
<reference evidence="9 10" key="1">
    <citation type="submission" date="2014-09" db="EMBL/GenBank/DDBJ databases">
        <title>Draft Genome Sequence of Draconibacterium sp. JN14CK-3.</title>
        <authorList>
            <person name="Dong C."/>
            <person name="Lai Q."/>
            <person name="Shao Z."/>
        </authorList>
    </citation>
    <scope>NUCLEOTIDE SEQUENCE [LARGE SCALE GENOMIC DNA]</scope>
    <source>
        <strain evidence="9 10">JN14CK-3</strain>
    </source>
</reference>
<comment type="cofactor">
    <cofactor evidence="5">
        <name>FAD</name>
        <dbReference type="ChEBI" id="CHEBI:57692"/>
    </cofactor>
    <text evidence="5">Binds 1 FAD per subunit.</text>
</comment>
<feature type="binding site" evidence="5">
    <location>
        <begin position="252"/>
        <end position="259"/>
    </location>
    <ligand>
        <name>FAD</name>
        <dbReference type="ChEBI" id="CHEBI:57692"/>
    </ligand>
</feature>
<evidence type="ECO:0000313" key="10">
    <source>
        <dbReference type="Proteomes" id="UP000032544"/>
    </source>
</evidence>
<dbReference type="SUPFAM" id="SSF52425">
    <property type="entry name" value="Cryptochrome/photolyase, N-terminal domain"/>
    <property type="match status" value="1"/>
</dbReference>
<dbReference type="Gene3D" id="1.10.579.10">
    <property type="entry name" value="DNA Cyclobutane Dipyrimidine Photolyase, subunit A, domain 3"/>
    <property type="match status" value="1"/>
</dbReference>
<evidence type="ECO:0000256" key="2">
    <source>
        <dbReference type="ARBA" id="ARBA00022630"/>
    </source>
</evidence>
<dbReference type="PROSITE" id="PS00691">
    <property type="entry name" value="DNA_PHOTOLYASES_1_2"/>
    <property type="match status" value="1"/>
</dbReference>
<feature type="binding site" evidence="5">
    <location>
        <position position="209"/>
    </location>
    <ligand>
        <name>FAD</name>
        <dbReference type="ChEBI" id="CHEBI:57692"/>
    </ligand>
</feature>
<proteinExistence type="inferred from homology"/>
<dbReference type="GO" id="GO:0006139">
    <property type="term" value="P:nucleobase-containing compound metabolic process"/>
    <property type="evidence" value="ECO:0007669"/>
    <property type="project" value="UniProtKB-ARBA"/>
</dbReference>
<evidence type="ECO:0000259" key="8">
    <source>
        <dbReference type="PROSITE" id="PS51645"/>
    </source>
</evidence>
<accession>A0A0D8JC97</accession>
<keyword evidence="2 5" id="KW-0285">Flavoprotein</keyword>
<comment type="caution">
    <text evidence="9">The sequence shown here is derived from an EMBL/GenBank/DDBJ whole genome shotgun (WGS) entry which is preliminary data.</text>
</comment>